<dbReference type="CDD" id="cd01104">
    <property type="entry name" value="HTH_MlrA-CarA"/>
    <property type="match status" value="1"/>
</dbReference>
<proteinExistence type="predicted"/>
<dbReference type="PANTHER" id="PTHR30204:SF67">
    <property type="entry name" value="HTH-TYPE TRANSCRIPTIONAL REGULATOR MLRA-RELATED"/>
    <property type="match status" value="1"/>
</dbReference>
<dbReference type="Gene3D" id="1.10.1240.10">
    <property type="entry name" value="Methionine synthase domain"/>
    <property type="match status" value="1"/>
</dbReference>
<dbReference type="SMART" id="SM00422">
    <property type="entry name" value="HTH_MERR"/>
    <property type="match status" value="1"/>
</dbReference>
<evidence type="ECO:0000256" key="2">
    <source>
        <dbReference type="ARBA" id="ARBA00023125"/>
    </source>
</evidence>
<dbReference type="GO" id="GO:0031419">
    <property type="term" value="F:cobalamin binding"/>
    <property type="evidence" value="ECO:0007669"/>
    <property type="project" value="InterPro"/>
</dbReference>
<dbReference type="InterPro" id="IPR003759">
    <property type="entry name" value="Cbl-bd_cap"/>
</dbReference>
<evidence type="ECO:0000256" key="1">
    <source>
        <dbReference type="ARBA" id="ARBA00023015"/>
    </source>
</evidence>
<dbReference type="GO" id="GO:0003700">
    <property type="term" value="F:DNA-binding transcription factor activity"/>
    <property type="evidence" value="ECO:0007669"/>
    <property type="project" value="InterPro"/>
</dbReference>
<reference evidence="5 6" key="1">
    <citation type="submission" date="2020-08" db="EMBL/GenBank/DDBJ databases">
        <title>Croceimicrobium hydrocarbonivorans gen. nov., sp. nov., a novel marine bacterium isolated from a bacterial consortium that degrades polyethylene terephthalate.</title>
        <authorList>
            <person name="Liu R."/>
        </authorList>
    </citation>
    <scope>NUCLEOTIDE SEQUENCE [LARGE SCALE GENOMIC DNA]</scope>
    <source>
        <strain evidence="5 6">A20-9</strain>
    </source>
</reference>
<organism evidence="5 6">
    <name type="scientific">Croceimicrobium hydrocarbonivorans</name>
    <dbReference type="NCBI Taxonomy" id="2761580"/>
    <lineage>
        <taxon>Bacteria</taxon>
        <taxon>Pseudomonadati</taxon>
        <taxon>Bacteroidota</taxon>
        <taxon>Flavobacteriia</taxon>
        <taxon>Flavobacteriales</taxon>
        <taxon>Owenweeksiaceae</taxon>
        <taxon>Croceimicrobium</taxon>
    </lineage>
</organism>
<keyword evidence="1" id="KW-0805">Transcription regulation</keyword>
<dbReference type="Proteomes" id="UP000516305">
    <property type="component" value="Chromosome"/>
</dbReference>
<dbReference type="AlphaFoldDB" id="A0A7H0VFH0"/>
<evidence type="ECO:0000313" key="6">
    <source>
        <dbReference type="Proteomes" id="UP000516305"/>
    </source>
</evidence>
<evidence type="ECO:0000259" key="4">
    <source>
        <dbReference type="PROSITE" id="PS50937"/>
    </source>
</evidence>
<sequence length="297" mass="34798">MESKYSIKDLEKLSGIKAHTLRAWEQRYQLIEPKRTDTNIRYYIDEHLKKILNIAVLVKSGMRISKVAELGPEELRAAVIDAGRYQGNYESQINAFKIAMLEYDEYLFDSIFNKCLIQFGTEETLSRIMGKFIQEVGLLWQAGAISVSNEHFISNLVKQKLFAIIDQTIIPQKSEKRKSYVLYLPADELHELGLLYLYYYLKKLGNRVIYLGQSVPIEYLKEVAEKTKVDQFISIFTTNPHFEEIDVYFQKIGEMFNKDNYRFFLTGMQFRNYETQDVPAQVEISPDIESLKKTFIR</sequence>
<keyword evidence="2" id="KW-0238">DNA-binding</keyword>
<dbReference type="SUPFAM" id="SSF52242">
    <property type="entry name" value="Cobalamin (vitamin B12)-binding domain"/>
    <property type="match status" value="1"/>
</dbReference>
<name>A0A7H0VFH0_9FLAO</name>
<gene>
    <name evidence="5" type="ORF">H4K34_01095</name>
</gene>
<dbReference type="InterPro" id="IPR000551">
    <property type="entry name" value="MerR-type_HTH_dom"/>
</dbReference>
<dbReference type="InterPro" id="IPR036724">
    <property type="entry name" value="Cobalamin-bd_sf"/>
</dbReference>
<feature type="domain" description="HTH merR-type" evidence="4">
    <location>
        <begin position="4"/>
        <end position="73"/>
    </location>
</feature>
<dbReference type="KEGG" id="chyd:H4K34_01095"/>
<keyword evidence="3" id="KW-0804">Transcription</keyword>
<evidence type="ECO:0000256" key="3">
    <source>
        <dbReference type="ARBA" id="ARBA00023163"/>
    </source>
</evidence>
<accession>A0A7H0VFH0</accession>
<dbReference type="PROSITE" id="PS50937">
    <property type="entry name" value="HTH_MERR_2"/>
    <property type="match status" value="1"/>
</dbReference>
<dbReference type="GO" id="GO:0046872">
    <property type="term" value="F:metal ion binding"/>
    <property type="evidence" value="ECO:0007669"/>
    <property type="project" value="InterPro"/>
</dbReference>
<dbReference type="Gene3D" id="1.10.1660.10">
    <property type="match status" value="1"/>
</dbReference>
<dbReference type="Pfam" id="PF02607">
    <property type="entry name" value="B12-binding_2"/>
    <property type="match status" value="1"/>
</dbReference>
<dbReference type="Gene3D" id="3.40.50.280">
    <property type="entry name" value="Cobalamin-binding domain"/>
    <property type="match status" value="1"/>
</dbReference>
<keyword evidence="6" id="KW-1185">Reference proteome</keyword>
<dbReference type="InterPro" id="IPR009061">
    <property type="entry name" value="DNA-bd_dom_put_sf"/>
</dbReference>
<dbReference type="InterPro" id="IPR036594">
    <property type="entry name" value="Meth_synthase_dom"/>
</dbReference>
<evidence type="ECO:0000313" key="5">
    <source>
        <dbReference type="EMBL" id="QNR24468.1"/>
    </source>
</evidence>
<dbReference type="SUPFAM" id="SSF46955">
    <property type="entry name" value="Putative DNA-binding domain"/>
    <property type="match status" value="1"/>
</dbReference>
<protein>
    <submittedName>
        <fullName evidence="5">MerR family transcriptional regulator</fullName>
    </submittedName>
</protein>
<dbReference type="Pfam" id="PF13411">
    <property type="entry name" value="MerR_1"/>
    <property type="match status" value="1"/>
</dbReference>
<dbReference type="GO" id="GO:0003677">
    <property type="term" value="F:DNA binding"/>
    <property type="evidence" value="ECO:0007669"/>
    <property type="project" value="UniProtKB-KW"/>
</dbReference>
<dbReference type="RefSeq" id="WP_210758994.1">
    <property type="nucleotide sequence ID" value="NZ_CP060139.1"/>
</dbReference>
<dbReference type="EMBL" id="CP060139">
    <property type="protein sequence ID" value="QNR24468.1"/>
    <property type="molecule type" value="Genomic_DNA"/>
</dbReference>
<dbReference type="InterPro" id="IPR047057">
    <property type="entry name" value="MerR_fam"/>
</dbReference>
<dbReference type="PANTHER" id="PTHR30204">
    <property type="entry name" value="REDOX-CYCLING DRUG-SENSING TRANSCRIPTIONAL ACTIVATOR SOXR"/>
    <property type="match status" value="1"/>
</dbReference>